<evidence type="ECO:0000256" key="1">
    <source>
        <dbReference type="ARBA" id="ARBA00004370"/>
    </source>
</evidence>
<dbReference type="RefSeq" id="XP_016634236.1">
    <property type="nucleotide sequence ID" value="XM_016774309.1"/>
</dbReference>
<feature type="transmembrane region" description="Helical" evidence="6">
    <location>
        <begin position="21"/>
        <end position="45"/>
    </location>
</feature>
<dbReference type="AlphaFoldDB" id="A0A0D2KTL5"/>
<dbReference type="Pfam" id="PF10247">
    <property type="entry name" value="Romo1"/>
    <property type="match status" value="1"/>
</dbReference>
<dbReference type="GO" id="GO:0030150">
    <property type="term" value="P:protein import into mitochondrial matrix"/>
    <property type="evidence" value="ECO:0007669"/>
    <property type="project" value="TreeGrafter"/>
</dbReference>
<dbReference type="SMART" id="SM01378">
    <property type="entry name" value="Romo1"/>
    <property type="match status" value="1"/>
</dbReference>
<dbReference type="GO" id="GO:0005744">
    <property type="term" value="C:TIM23 mitochondrial import inner membrane translocase complex"/>
    <property type="evidence" value="ECO:0007669"/>
    <property type="project" value="TreeGrafter"/>
</dbReference>
<evidence type="ECO:0000256" key="4">
    <source>
        <dbReference type="ARBA" id="ARBA00022989"/>
    </source>
</evidence>
<evidence type="ECO:0000256" key="6">
    <source>
        <dbReference type="SAM" id="Phobius"/>
    </source>
</evidence>
<name>A0A0D2KTL5_9EURO</name>
<dbReference type="OrthoDB" id="5409308at2759"/>
<gene>
    <name evidence="7" type="ORF">Z520_03799</name>
</gene>
<dbReference type="STRING" id="1442371.A0A0D2KTL5"/>
<comment type="subcellular location">
    <subcellularLocation>
        <location evidence="1">Membrane</location>
    </subcellularLocation>
</comment>
<dbReference type="Proteomes" id="UP000053411">
    <property type="component" value="Unassembled WGS sequence"/>
</dbReference>
<evidence type="ECO:0000256" key="3">
    <source>
        <dbReference type="ARBA" id="ARBA00022692"/>
    </source>
</evidence>
<evidence type="ECO:0000313" key="7">
    <source>
        <dbReference type="EMBL" id="KIY00114.1"/>
    </source>
</evidence>
<keyword evidence="8" id="KW-1185">Reference proteome</keyword>
<dbReference type="GeneID" id="27709545"/>
<comment type="similarity">
    <text evidence="2">Belongs to the MGR2 family.</text>
</comment>
<reference evidence="7 8" key="1">
    <citation type="submission" date="2015-01" db="EMBL/GenBank/DDBJ databases">
        <title>The Genome Sequence of Fonsecaea multimorphosa CBS 102226.</title>
        <authorList>
            <consortium name="The Broad Institute Genomics Platform"/>
            <person name="Cuomo C."/>
            <person name="de Hoog S."/>
            <person name="Gorbushina A."/>
            <person name="Stielow B."/>
            <person name="Teixiera M."/>
            <person name="Abouelleil A."/>
            <person name="Chapman S.B."/>
            <person name="Priest M."/>
            <person name="Young S.K."/>
            <person name="Wortman J."/>
            <person name="Nusbaum C."/>
            <person name="Birren B."/>
        </authorList>
    </citation>
    <scope>NUCLEOTIDE SEQUENCE [LARGE SCALE GENOMIC DNA]</scope>
    <source>
        <strain evidence="7 8">CBS 102226</strain>
    </source>
</reference>
<keyword evidence="3 6" id="KW-0812">Transmembrane</keyword>
<keyword evidence="4 6" id="KW-1133">Transmembrane helix</keyword>
<dbReference type="VEuPathDB" id="FungiDB:Z520_03799"/>
<protein>
    <submittedName>
        <fullName evidence="7">Uncharacterized protein</fullName>
    </submittedName>
</protein>
<keyword evidence="5 6" id="KW-0472">Membrane</keyword>
<accession>A0A0D2KTL5</accession>
<proteinExistence type="inferred from homology"/>
<sequence>MPPIPPSAQRRGPTWIDKMKMGMLMGGTVGGIMGFIYGTVTIFQYGAGQAGVMRTLGKYMLGSGSSSWESEASFEQIPLRWHHQYGRDHDIHLLFTPDEIDCRSIPDDLTPGLMERRERKRIATTHCTYPSRRELALEKLIDHGRERYP</sequence>
<dbReference type="EMBL" id="KN848067">
    <property type="protein sequence ID" value="KIY00114.1"/>
    <property type="molecule type" value="Genomic_DNA"/>
</dbReference>
<evidence type="ECO:0000256" key="2">
    <source>
        <dbReference type="ARBA" id="ARBA00007839"/>
    </source>
</evidence>
<organism evidence="7 8">
    <name type="scientific">Fonsecaea multimorphosa CBS 102226</name>
    <dbReference type="NCBI Taxonomy" id="1442371"/>
    <lineage>
        <taxon>Eukaryota</taxon>
        <taxon>Fungi</taxon>
        <taxon>Dikarya</taxon>
        <taxon>Ascomycota</taxon>
        <taxon>Pezizomycotina</taxon>
        <taxon>Eurotiomycetes</taxon>
        <taxon>Chaetothyriomycetidae</taxon>
        <taxon>Chaetothyriales</taxon>
        <taxon>Herpotrichiellaceae</taxon>
        <taxon>Fonsecaea</taxon>
    </lineage>
</organism>
<dbReference type="GO" id="GO:0045039">
    <property type="term" value="P:protein insertion into mitochondrial inner membrane"/>
    <property type="evidence" value="ECO:0007669"/>
    <property type="project" value="TreeGrafter"/>
</dbReference>
<evidence type="ECO:0000313" key="8">
    <source>
        <dbReference type="Proteomes" id="UP000053411"/>
    </source>
</evidence>
<dbReference type="PANTHER" id="PTHR28525:SF1">
    <property type="entry name" value="REACTIVE OXYGEN SPECIES MODULATOR 1"/>
    <property type="match status" value="1"/>
</dbReference>
<evidence type="ECO:0000256" key="5">
    <source>
        <dbReference type="ARBA" id="ARBA00023136"/>
    </source>
</evidence>
<dbReference type="PANTHER" id="PTHR28525">
    <property type="entry name" value="REACTIVE OXYGEN SPECIES MODULATOR 1"/>
    <property type="match status" value="1"/>
</dbReference>
<dbReference type="InterPro" id="IPR018450">
    <property type="entry name" value="Romo1/Mgr2"/>
</dbReference>